<reference evidence="6" key="1">
    <citation type="journal article" date="2021" name="PeerJ">
        <title>Extensive microbial diversity within the chicken gut microbiome revealed by metagenomics and culture.</title>
        <authorList>
            <person name="Gilroy R."/>
            <person name="Ravi A."/>
            <person name="Getino M."/>
            <person name="Pursley I."/>
            <person name="Horton D.L."/>
            <person name="Alikhan N.F."/>
            <person name="Baker D."/>
            <person name="Gharbi K."/>
            <person name="Hall N."/>
            <person name="Watson M."/>
            <person name="Adriaenssens E.M."/>
            <person name="Foster-Nyarko E."/>
            <person name="Jarju S."/>
            <person name="Secka A."/>
            <person name="Antonio M."/>
            <person name="Oren A."/>
            <person name="Chaudhuri R.R."/>
            <person name="La Ragione R."/>
            <person name="Hildebrand F."/>
            <person name="Pallen M.J."/>
        </authorList>
    </citation>
    <scope>NUCLEOTIDE SEQUENCE</scope>
    <source>
        <strain evidence="6">4100</strain>
    </source>
</reference>
<comment type="similarity">
    <text evidence="1 5">Belongs to the peptidase S41A family.</text>
</comment>
<organism evidence="6 7">
    <name type="scientific">Candidatus Amulumruptor caecigallinarius</name>
    <dbReference type="NCBI Taxonomy" id="2109911"/>
    <lineage>
        <taxon>Bacteria</taxon>
        <taxon>Pseudomonadati</taxon>
        <taxon>Bacteroidota</taxon>
        <taxon>Bacteroidia</taxon>
        <taxon>Bacteroidales</taxon>
        <taxon>Muribaculaceae</taxon>
        <taxon>Candidatus Amulumruptor</taxon>
    </lineage>
</organism>
<keyword evidence="3 5" id="KW-0378">Hydrolase</keyword>
<dbReference type="InterPro" id="IPR036034">
    <property type="entry name" value="PDZ_sf"/>
</dbReference>
<name>A0A4Q0UB59_9BACT</name>
<keyword evidence="4 5" id="KW-0720">Serine protease</keyword>
<evidence type="ECO:0000313" key="7">
    <source>
        <dbReference type="Proteomes" id="UP000711407"/>
    </source>
</evidence>
<dbReference type="InterPro" id="IPR001478">
    <property type="entry name" value="PDZ"/>
</dbReference>
<dbReference type="InterPro" id="IPR005151">
    <property type="entry name" value="Tail-specific_protease"/>
</dbReference>
<dbReference type="InterPro" id="IPR004447">
    <property type="entry name" value="Peptidase_S41A"/>
</dbReference>
<dbReference type="GO" id="GO:0008236">
    <property type="term" value="F:serine-type peptidase activity"/>
    <property type="evidence" value="ECO:0007669"/>
    <property type="project" value="UniProtKB-KW"/>
</dbReference>
<sequence length="542" mass="59971">MKYRYIIAAVVAAVQVMAVPAKSKPAEQPFVFSPEQKLRLTERIIENYYVDSVDMNRTVEEGIISMLRTLDPHSSYSNREETIEMTETLGGGFSGVGISFNMLRDTLFVVSTVIGGPCEKVGMLAGDRIIVANDTLMSGAGRSTSDVRKILRGPKGTTVRMKVQRQNEPELIDFVVTRDEIPIYSVDAHYMAAPGVGYIKIVRFAESTEKEVKDALKALKKQGMKRLIIDLQGNGGGYMNAAVAVAQLFLDKGDEIVYTKGLRVQPSYYSAASTGPYRDIEVVTMVDQSSASASEILAGAFQDNDRGVVIGRRTFGKGLVQRPFPFPDGSMIRLTTAHYYTPSGRSIQKPYDEGEEDYNKDLYRRLQSGELTDSTMSVAHPDSLRFTTSNGRVVYGGGGITPDIFVPLDTTRVTPYYRDLVAKGVLNRYCLQYVDSRRKQLKSDFKTVDDFACGFKVTDEMMTGLAQMAEADSVKAVPDEVAASRDYLSTIVKALIGRDLFDSSAYYQVANPLNPMYLRAVEVINDTRRMQSVLASPDYAVE</sequence>
<dbReference type="Gene3D" id="2.30.42.10">
    <property type="match status" value="1"/>
</dbReference>
<evidence type="ECO:0000256" key="4">
    <source>
        <dbReference type="ARBA" id="ARBA00022825"/>
    </source>
</evidence>
<dbReference type="Gene3D" id="3.90.226.10">
    <property type="entry name" value="2-enoyl-CoA Hydratase, Chain A, domain 1"/>
    <property type="match status" value="1"/>
</dbReference>
<dbReference type="SUPFAM" id="SSF52096">
    <property type="entry name" value="ClpP/crotonase"/>
    <property type="match status" value="1"/>
</dbReference>
<evidence type="ECO:0000256" key="1">
    <source>
        <dbReference type="ARBA" id="ARBA00009179"/>
    </source>
</evidence>
<protein>
    <submittedName>
        <fullName evidence="6">PDZ domain-containing protein</fullName>
    </submittedName>
</protein>
<dbReference type="GO" id="GO:0004175">
    <property type="term" value="F:endopeptidase activity"/>
    <property type="evidence" value="ECO:0007669"/>
    <property type="project" value="TreeGrafter"/>
</dbReference>
<evidence type="ECO:0000256" key="5">
    <source>
        <dbReference type="RuleBase" id="RU004404"/>
    </source>
</evidence>
<proteinExistence type="inferred from homology"/>
<evidence type="ECO:0000313" key="6">
    <source>
        <dbReference type="EMBL" id="HJE39063.1"/>
    </source>
</evidence>
<dbReference type="SMART" id="SM00228">
    <property type="entry name" value="PDZ"/>
    <property type="match status" value="1"/>
</dbReference>
<gene>
    <name evidence="6" type="ORF">K8V47_04825</name>
</gene>
<dbReference type="Gene3D" id="3.30.750.44">
    <property type="match status" value="1"/>
</dbReference>
<dbReference type="EMBL" id="DYXT01000027">
    <property type="protein sequence ID" value="HJE39063.1"/>
    <property type="molecule type" value="Genomic_DNA"/>
</dbReference>
<dbReference type="Proteomes" id="UP000711407">
    <property type="component" value="Unassembled WGS sequence"/>
</dbReference>
<dbReference type="SUPFAM" id="SSF50156">
    <property type="entry name" value="PDZ domain-like"/>
    <property type="match status" value="1"/>
</dbReference>
<dbReference type="AlphaFoldDB" id="A0A4Q0UB59"/>
<dbReference type="PANTHER" id="PTHR32060:SF30">
    <property type="entry name" value="CARBOXY-TERMINAL PROCESSING PROTEASE CTPA"/>
    <property type="match status" value="1"/>
</dbReference>
<dbReference type="GO" id="GO:0006508">
    <property type="term" value="P:proteolysis"/>
    <property type="evidence" value="ECO:0007669"/>
    <property type="project" value="UniProtKB-KW"/>
</dbReference>
<dbReference type="NCBIfam" id="TIGR00225">
    <property type="entry name" value="prc"/>
    <property type="match status" value="1"/>
</dbReference>
<evidence type="ECO:0000256" key="3">
    <source>
        <dbReference type="ARBA" id="ARBA00022801"/>
    </source>
</evidence>
<accession>A0A4Q0UB59</accession>
<keyword evidence="2 5" id="KW-0645">Protease</keyword>
<dbReference type="CDD" id="cd06782">
    <property type="entry name" value="cpPDZ_CPP-like"/>
    <property type="match status" value="1"/>
</dbReference>
<dbReference type="InterPro" id="IPR029045">
    <property type="entry name" value="ClpP/crotonase-like_dom_sf"/>
</dbReference>
<dbReference type="Pfam" id="PF17820">
    <property type="entry name" value="PDZ_6"/>
    <property type="match status" value="1"/>
</dbReference>
<dbReference type="SMART" id="SM00245">
    <property type="entry name" value="TSPc"/>
    <property type="match status" value="1"/>
</dbReference>
<dbReference type="CDD" id="cd07560">
    <property type="entry name" value="Peptidase_S41_CPP"/>
    <property type="match status" value="1"/>
</dbReference>
<evidence type="ECO:0000256" key="2">
    <source>
        <dbReference type="ARBA" id="ARBA00022670"/>
    </source>
</evidence>
<reference evidence="6" key="2">
    <citation type="submission" date="2021-09" db="EMBL/GenBank/DDBJ databases">
        <authorList>
            <person name="Gilroy R."/>
        </authorList>
    </citation>
    <scope>NUCLEOTIDE SEQUENCE</scope>
    <source>
        <strain evidence="6">4100</strain>
    </source>
</reference>
<dbReference type="GO" id="GO:0030288">
    <property type="term" value="C:outer membrane-bounded periplasmic space"/>
    <property type="evidence" value="ECO:0007669"/>
    <property type="project" value="TreeGrafter"/>
</dbReference>
<dbReference type="Pfam" id="PF03572">
    <property type="entry name" value="Peptidase_S41"/>
    <property type="match status" value="1"/>
</dbReference>
<dbReference type="PROSITE" id="PS50106">
    <property type="entry name" value="PDZ"/>
    <property type="match status" value="1"/>
</dbReference>
<dbReference type="PANTHER" id="PTHR32060">
    <property type="entry name" value="TAIL-SPECIFIC PROTEASE"/>
    <property type="match status" value="1"/>
</dbReference>
<dbReference type="InterPro" id="IPR041489">
    <property type="entry name" value="PDZ_6"/>
</dbReference>
<comment type="caution">
    <text evidence="6">The sequence shown here is derived from an EMBL/GenBank/DDBJ whole genome shotgun (WGS) entry which is preliminary data.</text>
</comment>
<dbReference type="GO" id="GO:0007165">
    <property type="term" value="P:signal transduction"/>
    <property type="evidence" value="ECO:0007669"/>
    <property type="project" value="TreeGrafter"/>
</dbReference>